<protein>
    <submittedName>
        <fullName evidence="2">Uncharacterized protein</fullName>
    </submittedName>
</protein>
<keyword evidence="1" id="KW-0812">Transmembrane</keyword>
<evidence type="ECO:0000256" key="1">
    <source>
        <dbReference type="SAM" id="Phobius"/>
    </source>
</evidence>
<evidence type="ECO:0000313" key="2">
    <source>
        <dbReference type="EMBL" id="KKL12568.1"/>
    </source>
</evidence>
<name>A0A0F9DKM1_9ZZZZ</name>
<feature type="transmembrane region" description="Helical" evidence="1">
    <location>
        <begin position="238"/>
        <end position="255"/>
    </location>
</feature>
<sequence length="313" mass="32966">MKTKVFDMKILLIIVVVFAVVFIGDDTVVKAAQGDCYGSPFSTREQGLSTQSRFGQQYQSPVPITLTSISLNIYADVGTTAFFSFEIQETTAGLPNGTGVAAFEQIDASTVPDGAVGVGQAFNCGSIPTIQKFTFAAPVDLNGGQMYAFVLHGTTGAGSKTNGWVQNSESIVPLQGLTCTGAGCLTDIGWALSTFGGDNFDMWYSLETQFVDPADVGDITIDIHIDNLRKFLKLDGENGGLVFSLGVLAILIFFGMRFGIPFSIVAMMGALFTGMLAMAGIMPGWILLAVVSVAGLGLVLKITGGKNGDENES</sequence>
<organism evidence="2">
    <name type="scientific">marine sediment metagenome</name>
    <dbReference type="NCBI Taxonomy" id="412755"/>
    <lineage>
        <taxon>unclassified sequences</taxon>
        <taxon>metagenomes</taxon>
        <taxon>ecological metagenomes</taxon>
    </lineage>
</organism>
<dbReference type="EMBL" id="LAZR01041203">
    <property type="protein sequence ID" value="KKL12568.1"/>
    <property type="molecule type" value="Genomic_DNA"/>
</dbReference>
<proteinExistence type="predicted"/>
<keyword evidence="1" id="KW-1133">Transmembrane helix</keyword>
<keyword evidence="1" id="KW-0472">Membrane</keyword>
<comment type="caution">
    <text evidence="2">The sequence shown here is derived from an EMBL/GenBank/DDBJ whole genome shotgun (WGS) entry which is preliminary data.</text>
</comment>
<reference evidence="2" key="1">
    <citation type="journal article" date="2015" name="Nature">
        <title>Complex archaea that bridge the gap between prokaryotes and eukaryotes.</title>
        <authorList>
            <person name="Spang A."/>
            <person name="Saw J.H."/>
            <person name="Jorgensen S.L."/>
            <person name="Zaremba-Niedzwiedzka K."/>
            <person name="Martijn J."/>
            <person name="Lind A.E."/>
            <person name="van Eijk R."/>
            <person name="Schleper C."/>
            <person name="Guy L."/>
            <person name="Ettema T.J."/>
        </authorList>
    </citation>
    <scope>NUCLEOTIDE SEQUENCE</scope>
</reference>
<accession>A0A0F9DKM1</accession>
<dbReference type="AlphaFoldDB" id="A0A0F9DKM1"/>
<gene>
    <name evidence="2" type="ORF">LCGC14_2534460</name>
</gene>
<feature type="transmembrane region" description="Helical" evidence="1">
    <location>
        <begin position="285"/>
        <end position="303"/>
    </location>
</feature>